<dbReference type="GO" id="GO:0005524">
    <property type="term" value="F:ATP binding"/>
    <property type="evidence" value="ECO:0007669"/>
    <property type="project" value="UniProtKB-KW"/>
</dbReference>
<dbReference type="EC" id="6.3.4.3" evidence="2"/>
<proteinExistence type="predicted"/>
<keyword evidence="5" id="KW-0547">Nucleotide-binding</keyword>
<keyword evidence="3" id="KW-0554">One-carbon metabolism</keyword>
<dbReference type="InterPro" id="IPR027417">
    <property type="entry name" value="P-loop_NTPase"/>
</dbReference>
<dbReference type="InterPro" id="IPR000559">
    <property type="entry name" value="Formate_THF_ligase"/>
</dbReference>
<dbReference type="EMBL" id="MLJW01007429">
    <property type="protein sequence ID" value="OIQ65314.1"/>
    <property type="molecule type" value="Genomic_DNA"/>
</dbReference>
<dbReference type="Pfam" id="PF01268">
    <property type="entry name" value="FTHFS"/>
    <property type="match status" value="1"/>
</dbReference>
<dbReference type="FunFam" id="3.10.410.10:FF:000001">
    <property type="entry name" value="Putative formate--tetrahydrofolate ligase"/>
    <property type="match status" value="1"/>
</dbReference>
<keyword evidence="6" id="KW-0067">ATP-binding</keyword>
<reference evidence="7" key="1">
    <citation type="submission" date="2016-10" db="EMBL/GenBank/DDBJ databases">
        <title>Sequence of Gallionella enrichment culture.</title>
        <authorList>
            <person name="Poehlein A."/>
            <person name="Muehling M."/>
            <person name="Daniel R."/>
        </authorList>
    </citation>
    <scope>NUCLEOTIDE SEQUENCE</scope>
</reference>
<protein>
    <recommendedName>
        <fullName evidence="2">formate--tetrahydrofolate ligase</fullName>
        <ecNumber evidence="2">6.3.4.3</ecNumber>
    </recommendedName>
</protein>
<dbReference type="GO" id="GO:0004329">
    <property type="term" value="F:formate-tetrahydrofolate ligase activity"/>
    <property type="evidence" value="ECO:0007669"/>
    <property type="project" value="UniProtKB-EC"/>
</dbReference>
<keyword evidence="4 7" id="KW-0436">Ligase</keyword>
<dbReference type="GO" id="GO:0006730">
    <property type="term" value="P:one-carbon metabolic process"/>
    <property type="evidence" value="ECO:0007669"/>
    <property type="project" value="UniProtKB-KW"/>
</dbReference>
<evidence type="ECO:0000256" key="6">
    <source>
        <dbReference type="ARBA" id="ARBA00022840"/>
    </source>
</evidence>
<evidence type="ECO:0000256" key="4">
    <source>
        <dbReference type="ARBA" id="ARBA00022598"/>
    </source>
</evidence>
<dbReference type="SUPFAM" id="SSF52540">
    <property type="entry name" value="P-loop containing nucleoside triphosphate hydrolases"/>
    <property type="match status" value="1"/>
</dbReference>
<evidence type="ECO:0000256" key="5">
    <source>
        <dbReference type="ARBA" id="ARBA00022741"/>
    </source>
</evidence>
<comment type="pathway">
    <text evidence="1">One-carbon metabolism; tetrahydrofolate interconversion.</text>
</comment>
<evidence type="ECO:0000256" key="3">
    <source>
        <dbReference type="ARBA" id="ARBA00022563"/>
    </source>
</evidence>
<gene>
    <name evidence="7" type="primary">fhs_3</name>
    <name evidence="7" type="ORF">GALL_531300</name>
</gene>
<dbReference type="Gene3D" id="3.40.50.300">
    <property type="entry name" value="P-loop containing nucleotide triphosphate hydrolases"/>
    <property type="match status" value="1"/>
</dbReference>
<evidence type="ECO:0000256" key="2">
    <source>
        <dbReference type="ARBA" id="ARBA00012295"/>
    </source>
</evidence>
<dbReference type="AlphaFoldDB" id="A0A1J5P2N5"/>
<accession>A0A1J5P2N5</accession>
<name>A0A1J5P2N5_9ZZZZ</name>
<comment type="caution">
    <text evidence="7">The sequence shown here is derived from an EMBL/GenBank/DDBJ whole genome shotgun (WGS) entry which is preliminary data.</text>
</comment>
<organism evidence="7">
    <name type="scientific">mine drainage metagenome</name>
    <dbReference type="NCBI Taxonomy" id="410659"/>
    <lineage>
        <taxon>unclassified sequences</taxon>
        <taxon>metagenomes</taxon>
        <taxon>ecological metagenomes</taxon>
    </lineage>
</organism>
<evidence type="ECO:0000256" key="1">
    <source>
        <dbReference type="ARBA" id="ARBA00004777"/>
    </source>
</evidence>
<sequence length="159" mass="16718">MAAIGVNIVLASHWADGGAGAVELANKVVELCEGPSTMTFTYPDSATLWEKLEIIAKRVYGASGIDADDEVKARFAALQDAGYGEFPVCIAKTQYSFSTDAKLRGAPSGHVITVRELRLSAGAEFVVAICGDVMTMPGLPKVPAAERIDIVDGKVVGLF</sequence>
<dbReference type="Gene3D" id="3.10.410.10">
    <property type="entry name" value="Formyltetrahydrofolate synthetase, domain 3"/>
    <property type="match status" value="1"/>
</dbReference>
<evidence type="ECO:0000313" key="7">
    <source>
        <dbReference type="EMBL" id="OIQ65314.1"/>
    </source>
</evidence>